<evidence type="ECO:0000256" key="2">
    <source>
        <dbReference type="SAM" id="Phobius"/>
    </source>
</evidence>
<feature type="region of interest" description="Disordered" evidence="1">
    <location>
        <begin position="103"/>
        <end position="123"/>
    </location>
</feature>
<accession>A0A9W9D0P2</accession>
<feature type="transmembrane region" description="Helical" evidence="2">
    <location>
        <begin position="40"/>
        <end position="64"/>
    </location>
</feature>
<evidence type="ECO:0000313" key="3">
    <source>
        <dbReference type="EMBL" id="KAJ4395204.1"/>
    </source>
</evidence>
<evidence type="ECO:0000313" key="4">
    <source>
        <dbReference type="Proteomes" id="UP001140510"/>
    </source>
</evidence>
<feature type="compositionally biased region" description="Polar residues" evidence="1">
    <location>
        <begin position="109"/>
        <end position="123"/>
    </location>
</feature>
<keyword evidence="4" id="KW-1185">Reference proteome</keyword>
<proteinExistence type="predicted"/>
<keyword evidence="2" id="KW-0812">Transmembrane</keyword>
<sequence>MPSVMDAVKTALKYLLKKLYAFGIFAIEARSTAWPGISRFTIWILFAAFFLNLVQIALTMLFALSLGKMPKKAAACYMNSSTEGIRRYDTNLSSHHCITLPPLRRLRSPAQQTADKQRSRGSP</sequence>
<reference evidence="3" key="1">
    <citation type="submission" date="2022-10" db="EMBL/GenBank/DDBJ databases">
        <title>Tapping the CABI collections for fungal endophytes: first genome assemblies for Collariella, Neodidymelliopsis, Ascochyta clinopodiicola, Didymella pomorum, Didymosphaeria variabile, Neocosmospora piperis and Neocucurbitaria cava.</title>
        <authorList>
            <person name="Hill R."/>
        </authorList>
    </citation>
    <scope>NUCLEOTIDE SEQUENCE</scope>
    <source>
        <strain evidence="3">IMI 355091</strain>
    </source>
</reference>
<organism evidence="3 4">
    <name type="scientific">Didymella pomorum</name>
    <dbReference type="NCBI Taxonomy" id="749634"/>
    <lineage>
        <taxon>Eukaryota</taxon>
        <taxon>Fungi</taxon>
        <taxon>Dikarya</taxon>
        <taxon>Ascomycota</taxon>
        <taxon>Pezizomycotina</taxon>
        <taxon>Dothideomycetes</taxon>
        <taxon>Pleosporomycetidae</taxon>
        <taxon>Pleosporales</taxon>
        <taxon>Pleosporineae</taxon>
        <taxon>Didymellaceae</taxon>
        <taxon>Didymella</taxon>
    </lineage>
</organism>
<keyword evidence="2" id="KW-0472">Membrane</keyword>
<gene>
    <name evidence="3" type="ORF">N0V91_011012</name>
</gene>
<dbReference type="EMBL" id="JAPEVA010000170">
    <property type="protein sequence ID" value="KAJ4395204.1"/>
    <property type="molecule type" value="Genomic_DNA"/>
</dbReference>
<protein>
    <submittedName>
        <fullName evidence="3">Uncharacterized protein</fullName>
    </submittedName>
</protein>
<dbReference type="Proteomes" id="UP001140510">
    <property type="component" value="Unassembled WGS sequence"/>
</dbReference>
<dbReference type="AlphaFoldDB" id="A0A9W9D0P2"/>
<comment type="caution">
    <text evidence="3">The sequence shown here is derived from an EMBL/GenBank/DDBJ whole genome shotgun (WGS) entry which is preliminary data.</text>
</comment>
<dbReference type="OrthoDB" id="10610196at2759"/>
<evidence type="ECO:0000256" key="1">
    <source>
        <dbReference type="SAM" id="MobiDB-lite"/>
    </source>
</evidence>
<name>A0A9W9D0P2_9PLEO</name>
<keyword evidence="2" id="KW-1133">Transmembrane helix</keyword>